<evidence type="ECO:0000259" key="1">
    <source>
        <dbReference type="Pfam" id="PF14748"/>
    </source>
</evidence>
<dbReference type="SUPFAM" id="SSF48179">
    <property type="entry name" value="6-phosphogluconate dehydrogenase C-terminal domain-like"/>
    <property type="match status" value="1"/>
</dbReference>
<dbReference type="Pfam" id="PF14748">
    <property type="entry name" value="P5CR_dimer"/>
    <property type="match status" value="1"/>
</dbReference>
<dbReference type="InterPro" id="IPR029036">
    <property type="entry name" value="P5CR_dimer"/>
</dbReference>
<accession>A0A645I489</accession>
<reference evidence="2" key="1">
    <citation type="submission" date="2019-08" db="EMBL/GenBank/DDBJ databases">
        <authorList>
            <person name="Kucharzyk K."/>
            <person name="Murdoch R.W."/>
            <person name="Higgins S."/>
            <person name="Loffler F."/>
        </authorList>
    </citation>
    <scope>NUCLEOTIDE SEQUENCE</scope>
</reference>
<dbReference type="Gene3D" id="1.10.3730.10">
    <property type="entry name" value="ProC C-terminal domain-like"/>
    <property type="match status" value="1"/>
</dbReference>
<keyword evidence="2" id="KW-0560">Oxidoreductase</keyword>
<dbReference type="EC" id="1.5.1.2" evidence="2"/>
<organism evidence="2">
    <name type="scientific">bioreactor metagenome</name>
    <dbReference type="NCBI Taxonomy" id="1076179"/>
    <lineage>
        <taxon>unclassified sequences</taxon>
        <taxon>metagenomes</taxon>
        <taxon>ecological metagenomes</taxon>
    </lineage>
</organism>
<dbReference type="GO" id="GO:0004735">
    <property type="term" value="F:pyrroline-5-carboxylate reductase activity"/>
    <property type="evidence" value="ECO:0007669"/>
    <property type="project" value="UniProtKB-EC"/>
</dbReference>
<evidence type="ECO:0000313" key="2">
    <source>
        <dbReference type="EMBL" id="MPN45582.1"/>
    </source>
</evidence>
<comment type="caution">
    <text evidence="2">The sequence shown here is derived from an EMBL/GenBank/DDBJ whole genome shotgun (WGS) entry which is preliminary data.</text>
</comment>
<dbReference type="PROSITE" id="PS00521">
    <property type="entry name" value="P5CR"/>
    <property type="match status" value="1"/>
</dbReference>
<dbReference type="InterPro" id="IPR053790">
    <property type="entry name" value="P5CR-like_CS"/>
</dbReference>
<dbReference type="AlphaFoldDB" id="A0A645I489"/>
<protein>
    <submittedName>
        <fullName evidence="2">Pyrroline-5-carboxylate reductase</fullName>
        <ecNumber evidence="2">1.5.1.2</ecNumber>
    </submittedName>
</protein>
<dbReference type="InterPro" id="IPR008927">
    <property type="entry name" value="6-PGluconate_DH-like_C_sf"/>
</dbReference>
<dbReference type="EMBL" id="VSSQ01105589">
    <property type="protein sequence ID" value="MPN45582.1"/>
    <property type="molecule type" value="Genomic_DNA"/>
</dbReference>
<sequence length="56" mass="5958">MLLESSEHPHSLIDKVCSPGGTTIEGILSLKADAFEGVLMKAFDASYEKDVSFGGK</sequence>
<name>A0A645I489_9ZZZZ</name>
<gene>
    <name evidence="2" type="primary">proC_54</name>
    <name evidence="2" type="ORF">SDC9_193149</name>
</gene>
<proteinExistence type="predicted"/>
<feature type="domain" description="Pyrroline-5-carboxylate reductase dimerisation" evidence="1">
    <location>
        <begin position="2"/>
        <end position="50"/>
    </location>
</feature>